<feature type="non-terminal residue" evidence="1">
    <location>
        <position position="86"/>
    </location>
</feature>
<evidence type="ECO:0000313" key="2">
    <source>
        <dbReference type="Proteomes" id="UP001365781"/>
    </source>
</evidence>
<accession>A0ABU8GVY0</accession>
<proteinExistence type="predicted"/>
<protein>
    <submittedName>
        <fullName evidence="1">Uncharacterized protein</fullName>
    </submittedName>
</protein>
<feature type="non-terminal residue" evidence="1">
    <location>
        <position position="1"/>
    </location>
</feature>
<dbReference type="RefSeq" id="WP_336559212.1">
    <property type="nucleotide sequence ID" value="NZ_JBBAYM010000511.1"/>
</dbReference>
<dbReference type="Proteomes" id="UP001365781">
    <property type="component" value="Unassembled WGS sequence"/>
</dbReference>
<keyword evidence="2" id="KW-1185">Reference proteome</keyword>
<evidence type="ECO:0000313" key="1">
    <source>
        <dbReference type="EMBL" id="MEI5617348.1"/>
    </source>
</evidence>
<name>A0ABU8GVY0_9ACTN</name>
<gene>
    <name evidence="1" type="ORF">WB403_50525</name>
</gene>
<comment type="caution">
    <text evidence="1">The sequence shown here is derived from an EMBL/GenBank/DDBJ whole genome shotgun (WGS) entry which is preliminary data.</text>
</comment>
<organism evidence="1 2">
    <name type="scientific">Streptomyces brasiliscabiei</name>
    <dbReference type="NCBI Taxonomy" id="2736302"/>
    <lineage>
        <taxon>Bacteria</taxon>
        <taxon>Bacillati</taxon>
        <taxon>Actinomycetota</taxon>
        <taxon>Actinomycetes</taxon>
        <taxon>Kitasatosporales</taxon>
        <taxon>Streptomycetaceae</taxon>
        <taxon>Streptomyces</taxon>
    </lineage>
</organism>
<dbReference type="EMBL" id="JBBAYM010000511">
    <property type="protein sequence ID" value="MEI5617348.1"/>
    <property type="molecule type" value="Genomic_DNA"/>
</dbReference>
<reference evidence="1 2" key="1">
    <citation type="submission" date="2024-03" db="EMBL/GenBank/DDBJ databases">
        <title>First Report of Pectobacterium brasiliscabiei causing potato scab in china.</title>
        <authorList>
            <person name="Handique U."/>
        </authorList>
    </citation>
    <scope>NUCLEOTIDE SEQUENCE [LARGE SCALE GENOMIC DNA]</scope>
    <source>
        <strain evidence="1 2">ZRIMU1503</strain>
    </source>
</reference>
<sequence length="86" mass="9376">KTIDLDNGTILFQAFGLDDKPIAGYACRIDATKLSGGDQYAELQDNLRYAVIHGLNQTVIDTAAQGQGASLSDKFEAMKDRIAWLE</sequence>